<proteinExistence type="predicted"/>
<feature type="non-terminal residue" evidence="1">
    <location>
        <position position="1"/>
    </location>
</feature>
<sequence length="66" mass="6975">NVATYGSVISYCLYWAALAAVLVAMRIKESRNDRRAAASAAVDSDLARVAELAAVSKRDPLSPAHA</sequence>
<accession>A0ACC1L7H8</accession>
<reference evidence="1" key="1">
    <citation type="submission" date="2022-07" db="EMBL/GenBank/DDBJ databases">
        <title>Phylogenomic reconstructions and comparative analyses of Kickxellomycotina fungi.</title>
        <authorList>
            <person name="Reynolds N.K."/>
            <person name="Stajich J.E."/>
            <person name="Barry K."/>
            <person name="Grigoriev I.V."/>
            <person name="Crous P."/>
            <person name="Smith M.E."/>
        </authorList>
    </citation>
    <scope>NUCLEOTIDE SEQUENCE</scope>
    <source>
        <strain evidence="1">BCRC 34780</strain>
    </source>
</reference>
<dbReference type="Proteomes" id="UP001140087">
    <property type="component" value="Unassembled WGS sequence"/>
</dbReference>
<dbReference type="EMBL" id="JANBUN010000664">
    <property type="protein sequence ID" value="KAJ2802120.1"/>
    <property type="molecule type" value="Genomic_DNA"/>
</dbReference>
<keyword evidence="2" id="KW-1185">Reference proteome</keyword>
<organism evidence="1 2">
    <name type="scientific">Coemansia helicoidea</name>
    <dbReference type="NCBI Taxonomy" id="1286919"/>
    <lineage>
        <taxon>Eukaryota</taxon>
        <taxon>Fungi</taxon>
        <taxon>Fungi incertae sedis</taxon>
        <taxon>Zoopagomycota</taxon>
        <taxon>Kickxellomycotina</taxon>
        <taxon>Kickxellomycetes</taxon>
        <taxon>Kickxellales</taxon>
        <taxon>Kickxellaceae</taxon>
        <taxon>Coemansia</taxon>
    </lineage>
</organism>
<gene>
    <name evidence="1" type="ORF">H4R21_002537</name>
</gene>
<protein>
    <submittedName>
        <fullName evidence="1">Uncharacterized protein</fullName>
    </submittedName>
</protein>
<name>A0ACC1L7H8_9FUNG</name>
<comment type="caution">
    <text evidence="1">The sequence shown here is derived from an EMBL/GenBank/DDBJ whole genome shotgun (WGS) entry which is preliminary data.</text>
</comment>
<evidence type="ECO:0000313" key="2">
    <source>
        <dbReference type="Proteomes" id="UP001140087"/>
    </source>
</evidence>
<evidence type="ECO:0000313" key="1">
    <source>
        <dbReference type="EMBL" id="KAJ2802120.1"/>
    </source>
</evidence>